<dbReference type="GO" id="GO:0005975">
    <property type="term" value="P:carbohydrate metabolic process"/>
    <property type="evidence" value="ECO:0007669"/>
    <property type="project" value="InterPro"/>
</dbReference>
<reference evidence="2" key="1">
    <citation type="submission" date="2018-06" db="EMBL/GenBank/DDBJ databases">
        <authorList>
            <person name="Zhirakovskaya E."/>
        </authorList>
    </citation>
    <scope>NUCLEOTIDE SEQUENCE</scope>
</reference>
<dbReference type="SUPFAM" id="SSF52833">
    <property type="entry name" value="Thioredoxin-like"/>
    <property type="match status" value="1"/>
</dbReference>
<feature type="non-terminal residue" evidence="2">
    <location>
        <position position="612"/>
    </location>
</feature>
<dbReference type="AlphaFoldDB" id="A0A3B1CUA7"/>
<accession>A0A3B1CUA7</accession>
<evidence type="ECO:0000313" key="2">
    <source>
        <dbReference type="EMBL" id="VAX20267.1"/>
    </source>
</evidence>
<organism evidence="2">
    <name type="scientific">hydrothermal vent metagenome</name>
    <dbReference type="NCBI Taxonomy" id="652676"/>
    <lineage>
        <taxon>unclassified sequences</taxon>
        <taxon>metagenomes</taxon>
        <taxon>ecological metagenomes</taxon>
    </lineage>
</organism>
<dbReference type="Gene3D" id="1.50.10.20">
    <property type="match status" value="1"/>
</dbReference>
<name>A0A3B1CUA7_9ZZZZ</name>
<dbReference type="SUPFAM" id="SSF48208">
    <property type="entry name" value="Six-hairpin glycosidases"/>
    <property type="match status" value="1"/>
</dbReference>
<dbReference type="Pfam" id="PF03190">
    <property type="entry name" value="Thioredox_DsbH"/>
    <property type="match status" value="1"/>
</dbReference>
<gene>
    <name evidence="2" type="ORF">MNBD_NITROSPINAE01-298</name>
</gene>
<dbReference type="InterPro" id="IPR004879">
    <property type="entry name" value="Ssp411-like_TRX"/>
</dbReference>
<dbReference type="PANTHER" id="PTHR42899">
    <property type="entry name" value="SPERMATOGENESIS-ASSOCIATED PROTEIN 20"/>
    <property type="match status" value="1"/>
</dbReference>
<sequence length="612" mass="68438">MIKQAVTLLTVVSILSAHGGWAGPNRLKNSKSPYVRLHKDNPIDWYEWGDEAFAKARETGKPLLISIGYFSCHWCHVMNEETFSNEEVGKLLNELFVCIKVDRQERPDIDNLYMSFLKMSTGSGGWPQTIFADSDGTPFFGGTFFPPHDDYGLPGMLELAPRIADIYKKNRGEVTARSAKVLRALKNINTFKPQGGLSIKPADNALDEMGGFYDWENGGFGHKPKFPHESSLAFILEYENSTADDIKMVRHALDKMADGGIYDHIGGGFHRYAVDENWTVPHFEKMLYTNAVLLKLYVRMYRLTRNIKYLNVAKDVAGFVLRDMYRPGGGFWPAIDADSPGGEGSFYIWSRDELSKLLGEKDGAITADYYGITEPGNFSSLKSVPNISTSLEKLSKKHGVEIEKLKKLLSSAKQKMYEARTKRPAPATEKSVIASWSAMMVSGLTELYSVTGTPIYKVVAQKTLKFMERSMTVDGILRHTFMNKKAGEDSYIEDYAHTITAWLDLFETTQDIKYLQKAEAMAKDAIRLFDDKKRGGFFLSANKNPFMGVRQKVYSDSVIPSGASLMATNLLKLYALTGNKEYRKTAIDTLKNAHSAGEMGALMTGSYLSALS</sequence>
<proteinExistence type="predicted"/>
<protein>
    <submittedName>
        <fullName evidence="2">Uncharacterized protein YyaL</fullName>
    </submittedName>
</protein>
<dbReference type="CDD" id="cd02955">
    <property type="entry name" value="SSP411"/>
    <property type="match status" value="1"/>
</dbReference>
<dbReference type="InterPro" id="IPR036249">
    <property type="entry name" value="Thioredoxin-like_sf"/>
</dbReference>
<feature type="domain" description="Spermatogenesis-associated protein 20-like TRX" evidence="1">
    <location>
        <begin position="24"/>
        <end position="185"/>
    </location>
</feature>
<dbReference type="EMBL" id="UOGC01000102">
    <property type="protein sequence ID" value="VAX20267.1"/>
    <property type="molecule type" value="Genomic_DNA"/>
</dbReference>
<dbReference type="PIRSF" id="PIRSF006402">
    <property type="entry name" value="UCP006402_thioredoxin"/>
    <property type="match status" value="1"/>
</dbReference>
<dbReference type="InterPro" id="IPR024705">
    <property type="entry name" value="Ssp411"/>
</dbReference>
<dbReference type="Gene3D" id="3.40.30.10">
    <property type="entry name" value="Glutaredoxin"/>
    <property type="match status" value="1"/>
</dbReference>
<dbReference type="PANTHER" id="PTHR42899:SF1">
    <property type="entry name" value="SPERMATOGENESIS-ASSOCIATED PROTEIN 20"/>
    <property type="match status" value="1"/>
</dbReference>
<dbReference type="InterPro" id="IPR008928">
    <property type="entry name" value="6-hairpin_glycosidase_sf"/>
</dbReference>
<evidence type="ECO:0000259" key="1">
    <source>
        <dbReference type="Pfam" id="PF03190"/>
    </source>
</evidence>